<gene>
    <name evidence="2" type="ORF">EVJ58_g10080</name>
</gene>
<evidence type="ECO:0000313" key="2">
    <source>
        <dbReference type="EMBL" id="TFY52328.1"/>
    </source>
</evidence>
<organism evidence="2 3">
    <name type="scientific">Rhodofomes roseus</name>
    <dbReference type="NCBI Taxonomy" id="34475"/>
    <lineage>
        <taxon>Eukaryota</taxon>
        <taxon>Fungi</taxon>
        <taxon>Dikarya</taxon>
        <taxon>Basidiomycota</taxon>
        <taxon>Agaricomycotina</taxon>
        <taxon>Agaricomycetes</taxon>
        <taxon>Polyporales</taxon>
        <taxon>Rhodofomes</taxon>
    </lineage>
</organism>
<feature type="region of interest" description="Disordered" evidence="1">
    <location>
        <begin position="107"/>
        <end position="126"/>
    </location>
</feature>
<evidence type="ECO:0000256" key="1">
    <source>
        <dbReference type="SAM" id="MobiDB-lite"/>
    </source>
</evidence>
<accession>A0A4Y9XRC7</accession>
<dbReference type="Proteomes" id="UP000298390">
    <property type="component" value="Unassembled WGS sequence"/>
</dbReference>
<feature type="non-terminal residue" evidence="2">
    <location>
        <position position="1"/>
    </location>
</feature>
<comment type="caution">
    <text evidence="2">The sequence shown here is derived from an EMBL/GenBank/DDBJ whole genome shotgun (WGS) entry which is preliminary data.</text>
</comment>
<proteinExistence type="predicted"/>
<feature type="compositionally biased region" description="Polar residues" evidence="1">
    <location>
        <begin position="111"/>
        <end position="120"/>
    </location>
</feature>
<dbReference type="EMBL" id="SEKV01000997">
    <property type="protein sequence ID" value="TFY52328.1"/>
    <property type="molecule type" value="Genomic_DNA"/>
</dbReference>
<evidence type="ECO:0000313" key="3">
    <source>
        <dbReference type="Proteomes" id="UP000298390"/>
    </source>
</evidence>
<name>A0A4Y9XRC7_9APHY</name>
<sequence length="698" mass="77722">QDQNLNSQATFTIGVFLQIFGQFCPLRNLILPLSAAAMSHTNKRPRSETSSSADNSALLYLTNKLAQMGQDMFLNPNGDVQNFEDPGGLGLDDDGADLATVMGESTEVRTMASTRPQTPQLPDLENDPRLTASAKGRDNTPVQLLHVQAPPQHCDGVQERVYEEDYAFPGDLPQPAFERVDFRAEPQMLDVDTMYPKCTKGIRELLQMVASSYPPADTEDAKRAKHQLVTPYSFYRGLFRPLLLSYVYRQRNGVESAQQFQHSTLFDYSGPKIQKGMTQGWDCIGLYDELEKEHSAILKAQLQDAFFNLVALKSGKKTSAKYNLLKGVPAHLVADVAFAKEQHKQIKLHRLLGQWAYENAIWVPCNRVPADDLKAMEKKFVIESEDILQTALENGAVKRDEAIVPDHSWTRVKKPSPDAGVVSLIFYDSGAQQRGKVCEEDIFGGCIYNSKEFSQIASEISQDAVEIEAESILAFIRAREALRRSFKSVGTMVKSGMGLHSTNSVLHTPLLPVPQTSSANPKEATKTRIAEQTALRVSIQQNKDIIQCYNYAILEGFMPHWARAQMVVAESAQLLNTYGYPNTAAFASFAYGAPSHRDNDDSVTMGWISARSDLIKDDESNFFYADYKLILQMAADTHWMWDAPQTYHGTSLGRLCCANPKSWKTFAKKHAAAGQWSRANVITHTQVTSRGGEGYAAY</sequence>
<reference evidence="2 3" key="1">
    <citation type="submission" date="2019-01" db="EMBL/GenBank/DDBJ databases">
        <title>Genome sequencing of the rare red list fungi Fomitopsis rosea.</title>
        <authorList>
            <person name="Buettner E."/>
            <person name="Kellner H."/>
        </authorList>
    </citation>
    <scope>NUCLEOTIDE SEQUENCE [LARGE SCALE GENOMIC DNA]</scope>
    <source>
        <strain evidence="2 3">DSM 105464</strain>
    </source>
</reference>
<dbReference type="AlphaFoldDB" id="A0A4Y9XRC7"/>
<protein>
    <submittedName>
        <fullName evidence="2">Uncharacterized protein</fullName>
    </submittedName>
</protein>